<accession>A0ABP7W1E6</accession>
<organism evidence="1 2">
    <name type="scientific">Actinomadura miaoliensis</name>
    <dbReference type="NCBI Taxonomy" id="430685"/>
    <lineage>
        <taxon>Bacteria</taxon>
        <taxon>Bacillati</taxon>
        <taxon>Actinomycetota</taxon>
        <taxon>Actinomycetes</taxon>
        <taxon>Streptosporangiales</taxon>
        <taxon>Thermomonosporaceae</taxon>
        <taxon>Actinomadura</taxon>
    </lineage>
</organism>
<comment type="caution">
    <text evidence="1">The sequence shown here is derived from an EMBL/GenBank/DDBJ whole genome shotgun (WGS) entry which is preliminary data.</text>
</comment>
<proteinExistence type="predicted"/>
<dbReference type="Pfam" id="PF19384">
    <property type="entry name" value="DUF5959"/>
    <property type="match status" value="1"/>
</dbReference>
<protein>
    <submittedName>
        <fullName evidence="1">Uncharacterized protein</fullName>
    </submittedName>
</protein>
<gene>
    <name evidence="1" type="ORF">GCM10022214_41300</name>
</gene>
<name>A0ABP7W1E6_9ACTN</name>
<dbReference type="EMBL" id="BAAAZG010000025">
    <property type="protein sequence ID" value="GAA4078803.1"/>
    <property type="molecule type" value="Genomic_DNA"/>
</dbReference>
<keyword evidence="2" id="KW-1185">Reference proteome</keyword>
<dbReference type="RefSeq" id="WP_344949719.1">
    <property type="nucleotide sequence ID" value="NZ_BAAAZG010000025.1"/>
</dbReference>
<evidence type="ECO:0000313" key="2">
    <source>
        <dbReference type="Proteomes" id="UP001500683"/>
    </source>
</evidence>
<evidence type="ECO:0000313" key="1">
    <source>
        <dbReference type="EMBL" id="GAA4078803.1"/>
    </source>
</evidence>
<sequence length="133" mass="15118">MTHADLPDLIHLADDIGNSLVLRVTELDPEGLTGEIELASPFVNGRIRTRVSPEDLAEWETVLGDLERGDNTAWREGGRAIELWLEWDDHDRLVVSTIDDDSRVTVELTIDVDESWLDDHYKRLDTLQKLQSA</sequence>
<reference evidence="2" key="1">
    <citation type="journal article" date="2019" name="Int. J. Syst. Evol. Microbiol.">
        <title>The Global Catalogue of Microorganisms (GCM) 10K type strain sequencing project: providing services to taxonomists for standard genome sequencing and annotation.</title>
        <authorList>
            <consortium name="The Broad Institute Genomics Platform"/>
            <consortium name="The Broad Institute Genome Sequencing Center for Infectious Disease"/>
            <person name="Wu L."/>
            <person name="Ma J."/>
        </authorList>
    </citation>
    <scope>NUCLEOTIDE SEQUENCE [LARGE SCALE GENOMIC DNA]</scope>
    <source>
        <strain evidence="2">JCM 16702</strain>
    </source>
</reference>
<dbReference type="InterPro" id="IPR046003">
    <property type="entry name" value="DUF5959"/>
</dbReference>
<dbReference type="Proteomes" id="UP001500683">
    <property type="component" value="Unassembled WGS sequence"/>
</dbReference>